<dbReference type="Gene3D" id="3.30.450.350">
    <property type="entry name" value="CHASE domain"/>
    <property type="match status" value="1"/>
</dbReference>
<feature type="transmembrane region" description="Helical" evidence="5">
    <location>
        <begin position="6"/>
        <end position="23"/>
    </location>
</feature>
<evidence type="ECO:0000256" key="4">
    <source>
        <dbReference type="ARBA" id="ARBA00023136"/>
    </source>
</evidence>
<dbReference type="Gene3D" id="2.10.70.100">
    <property type="match status" value="1"/>
</dbReference>
<dbReference type="GO" id="GO:0007165">
    <property type="term" value="P:signal transduction"/>
    <property type="evidence" value="ECO:0007669"/>
    <property type="project" value="UniProtKB-ARBA"/>
</dbReference>
<dbReference type="Pfam" id="PF00990">
    <property type="entry name" value="GGDEF"/>
    <property type="match status" value="1"/>
</dbReference>
<dbReference type="eggNOG" id="COG3452">
    <property type="taxonomic scope" value="Bacteria"/>
</dbReference>
<dbReference type="SMART" id="SM01079">
    <property type="entry name" value="CHASE"/>
    <property type="match status" value="1"/>
</dbReference>
<comment type="subcellular location">
    <subcellularLocation>
        <location evidence="1">Membrane</location>
    </subcellularLocation>
</comment>
<dbReference type="NCBIfam" id="TIGR00254">
    <property type="entry name" value="GGDEF"/>
    <property type="match status" value="1"/>
</dbReference>
<dbReference type="InterPro" id="IPR029787">
    <property type="entry name" value="Nucleotide_cyclase"/>
</dbReference>
<gene>
    <name evidence="10" type="ordered locus">BN4_11654</name>
</gene>
<dbReference type="BioCyc" id="DPIE1322246:BN4_RS17165-MONOMER"/>
<proteinExistence type="predicted"/>
<dbReference type="PROSITE" id="PS50887">
    <property type="entry name" value="GGDEF"/>
    <property type="match status" value="1"/>
</dbReference>
<dbReference type="GO" id="GO:0052621">
    <property type="term" value="F:diguanylate cyclase activity"/>
    <property type="evidence" value="ECO:0007669"/>
    <property type="project" value="UniProtKB-EC"/>
</dbReference>
<dbReference type="InterPro" id="IPR042240">
    <property type="entry name" value="CHASE_sf"/>
</dbReference>
<dbReference type="EC" id="2.7.7.65" evidence="10"/>
<dbReference type="GO" id="GO:0006355">
    <property type="term" value="P:regulation of DNA-templated transcription"/>
    <property type="evidence" value="ECO:0007669"/>
    <property type="project" value="InterPro"/>
</dbReference>
<dbReference type="SUPFAM" id="SSF55785">
    <property type="entry name" value="PYP-like sensor domain (PAS domain)"/>
    <property type="match status" value="2"/>
</dbReference>
<feature type="domain" description="CHASE" evidence="8">
    <location>
        <begin position="100"/>
        <end position="247"/>
    </location>
</feature>
<dbReference type="GO" id="GO:0016020">
    <property type="term" value="C:membrane"/>
    <property type="evidence" value="ECO:0007669"/>
    <property type="project" value="UniProtKB-SubCell"/>
</dbReference>
<dbReference type="SMART" id="SM00267">
    <property type="entry name" value="GGDEF"/>
    <property type="match status" value="1"/>
</dbReference>
<evidence type="ECO:0000256" key="2">
    <source>
        <dbReference type="ARBA" id="ARBA00022692"/>
    </source>
</evidence>
<dbReference type="SUPFAM" id="SSF55073">
    <property type="entry name" value="Nucleotide cyclase"/>
    <property type="match status" value="1"/>
</dbReference>
<dbReference type="Proteomes" id="UP000011724">
    <property type="component" value="Chromosome"/>
</dbReference>
<dbReference type="PROSITE" id="PS50113">
    <property type="entry name" value="PAC"/>
    <property type="match status" value="2"/>
</dbReference>
<dbReference type="FunFam" id="3.30.70.270:FF:000001">
    <property type="entry name" value="Diguanylate cyclase domain protein"/>
    <property type="match status" value="1"/>
</dbReference>
<keyword evidence="3 5" id="KW-1133">Transmembrane helix</keyword>
<dbReference type="STRING" id="1322246.BN4_11654"/>
<dbReference type="Pfam" id="PF03924">
    <property type="entry name" value="CHASE"/>
    <property type="match status" value="1"/>
</dbReference>
<dbReference type="Pfam" id="PF08447">
    <property type="entry name" value="PAS_3"/>
    <property type="match status" value="1"/>
</dbReference>
<dbReference type="PATRIC" id="fig|879567.3.peg.1734"/>
<evidence type="ECO:0000259" key="8">
    <source>
        <dbReference type="PROSITE" id="PS50839"/>
    </source>
</evidence>
<keyword evidence="11" id="KW-1185">Reference proteome</keyword>
<dbReference type="Pfam" id="PF00989">
    <property type="entry name" value="PAS"/>
    <property type="match status" value="1"/>
</dbReference>
<dbReference type="CDD" id="cd00130">
    <property type="entry name" value="PAS"/>
    <property type="match status" value="2"/>
</dbReference>
<reference evidence="10 11" key="1">
    <citation type="journal article" date="2013" name="PLoS ONE">
        <title>The first genomic and proteomic characterization of a deep-sea sulfate reducer: insights into the piezophilic lifestyle of Desulfovibrio piezophilus.</title>
        <authorList>
            <person name="Pradel N."/>
            <person name="Ji B."/>
            <person name="Gimenez G."/>
            <person name="Talla E."/>
            <person name="Lenoble P."/>
            <person name="Garel M."/>
            <person name="Tamburini C."/>
            <person name="Fourquet P."/>
            <person name="Lebrun R."/>
            <person name="Bertin P."/>
            <person name="Denis Y."/>
            <person name="Pophillat M."/>
            <person name="Barbe V."/>
            <person name="Ollivier B."/>
            <person name="Dolla A."/>
        </authorList>
    </citation>
    <scope>NUCLEOTIDE SEQUENCE [LARGE SCALE GENOMIC DNA]</scope>
    <source>
        <strain evidence="11">DSM 10523 / SB164P1</strain>
    </source>
</reference>
<feature type="domain" description="PAC" evidence="7">
    <location>
        <begin position="498"/>
        <end position="548"/>
    </location>
</feature>
<organism evidence="10 11">
    <name type="scientific">Pseudodesulfovibrio piezophilus (strain DSM 21447 / JCM 15486 / C1TLV30)</name>
    <name type="common">Desulfovibrio piezophilus</name>
    <dbReference type="NCBI Taxonomy" id="1322246"/>
    <lineage>
        <taxon>Bacteria</taxon>
        <taxon>Pseudomonadati</taxon>
        <taxon>Thermodesulfobacteriota</taxon>
        <taxon>Desulfovibrionia</taxon>
        <taxon>Desulfovibrionales</taxon>
        <taxon>Desulfovibrionaceae</taxon>
    </lineage>
</organism>
<dbReference type="PANTHER" id="PTHR46663">
    <property type="entry name" value="DIGUANYLATE CYCLASE DGCT-RELATED"/>
    <property type="match status" value="1"/>
</dbReference>
<dbReference type="InterPro" id="IPR000700">
    <property type="entry name" value="PAS-assoc_C"/>
</dbReference>
<name>M1WQE1_PSEP2</name>
<dbReference type="HOGENOM" id="CLU_387693_0_0_7"/>
<reference evidence="11" key="2">
    <citation type="journal article" date="2013" name="Stand. Genomic Sci.">
        <title>Complete genome sequence of Desulfocapsa sulfexigens, a marine deltaproteobacterium specialized in disproportionating inorganic sulfur compounds.</title>
        <authorList>
            <person name="Finster K.W."/>
            <person name="Kjeldsen K.U."/>
            <person name="Kube M."/>
            <person name="Reinhardt R."/>
            <person name="Mussmann M."/>
            <person name="Amann R."/>
            <person name="Schreiber L."/>
        </authorList>
    </citation>
    <scope>NUCLEOTIDE SEQUENCE [LARGE SCALE GENOMIC DNA]</scope>
    <source>
        <strain evidence="11">DSM 10523 / SB164P1</strain>
    </source>
</reference>
<evidence type="ECO:0000256" key="5">
    <source>
        <dbReference type="SAM" id="Phobius"/>
    </source>
</evidence>
<feature type="domain" description="PAS" evidence="6">
    <location>
        <begin position="311"/>
        <end position="364"/>
    </location>
</feature>
<dbReference type="RefSeq" id="WP_015414933.1">
    <property type="nucleotide sequence ID" value="NC_020409.1"/>
</dbReference>
<evidence type="ECO:0000259" key="7">
    <source>
        <dbReference type="PROSITE" id="PS50113"/>
    </source>
</evidence>
<keyword evidence="2 5" id="KW-0812">Transmembrane</keyword>
<keyword evidence="10" id="KW-0808">Transferase</keyword>
<evidence type="ECO:0000313" key="10">
    <source>
        <dbReference type="EMBL" id="CCH48889.1"/>
    </source>
</evidence>
<accession>M1WQE1</accession>
<dbReference type="InterPro" id="IPR013655">
    <property type="entry name" value="PAS_fold_3"/>
</dbReference>
<dbReference type="SMART" id="SM00086">
    <property type="entry name" value="PAC"/>
    <property type="match status" value="2"/>
</dbReference>
<dbReference type="eggNOG" id="COG3706">
    <property type="taxonomic scope" value="Bacteria"/>
</dbReference>
<feature type="domain" description="GGDEF" evidence="9">
    <location>
        <begin position="580"/>
        <end position="712"/>
    </location>
</feature>
<dbReference type="AlphaFoldDB" id="M1WQE1"/>
<dbReference type="InterPro" id="IPR000160">
    <property type="entry name" value="GGDEF_dom"/>
</dbReference>
<evidence type="ECO:0000259" key="6">
    <source>
        <dbReference type="PROSITE" id="PS50112"/>
    </source>
</evidence>
<dbReference type="SMART" id="SM00091">
    <property type="entry name" value="PAS"/>
    <property type="match status" value="2"/>
</dbReference>
<dbReference type="EMBL" id="FO203427">
    <property type="protein sequence ID" value="CCH48889.1"/>
    <property type="molecule type" value="Genomic_DNA"/>
</dbReference>
<dbReference type="PROSITE" id="PS50112">
    <property type="entry name" value="PAS"/>
    <property type="match status" value="2"/>
</dbReference>
<sequence>MKIRSFLQITFVTILILIMDIVVQQTALYRYRNQQVVEITQELSPVRFGLEKEIVSGLLLIQGMANHISIHPTFTQKEFALYAENALRISPVLKNIGAAPDFIMAYMYPRAGNEKMLGVNYRSLPKQWPQVQLAWLSGGIIVAGPLDLVQGGSGLIGRTPVFVRQNDKENVEGEDSFWGIVSAVIDMDRLFESVNINALSGLKIAIRGIDGKGAEGEVFWGRESLFDPTGDPVLVDVFFPSGSWQIAALPVGGWPEESPYSLSIHLFMGGLLLIGLFLSYKDIRHRIEIQNVKEKLGEAQAFAHLGSWEQDLRRKTLWWSDEVYNIFGVSKDEFVPSEQGFLQKVHPNDLVRVKEAYRQSAKGENAFSLKYRILRPDGGVRFVQGQGKHLRNEKGEPTRFLGTIHDITEQREIVNALESEQAKLQAMAEATYDPYIMIDSQDTILFWSPAAEKVFGWTNEEALGQKMHELITPPEYIEPALEGLHHFAQSGKGPVLDSISELPAIRKNGEYFPVERSVSAFQVGDSYYAVGVLRDITERKKAEEKLAQLASTDELTGLFNRRTFIEMTEYELKHSKRSGSPISLVMLDADKFKNINDTYGHAFGDEVLQVLASTVLSCVREVDILGRVGGEEFLLMLPDTPLEGAVGAAERIRAAIEQVELQHESGETIRFTVSMGISVCNHGEESFDDLFNRADMAMYQAKQKGRNRVETA</sequence>
<dbReference type="Gene3D" id="3.30.70.270">
    <property type="match status" value="1"/>
</dbReference>
<evidence type="ECO:0000256" key="1">
    <source>
        <dbReference type="ARBA" id="ARBA00004370"/>
    </source>
</evidence>
<dbReference type="InterPro" id="IPR001610">
    <property type="entry name" value="PAC"/>
</dbReference>
<dbReference type="InterPro" id="IPR035965">
    <property type="entry name" value="PAS-like_dom_sf"/>
</dbReference>
<dbReference type="Gene3D" id="3.30.450.20">
    <property type="entry name" value="PAS domain"/>
    <property type="match status" value="2"/>
</dbReference>
<feature type="domain" description="PAC" evidence="7">
    <location>
        <begin position="367"/>
        <end position="419"/>
    </location>
</feature>
<evidence type="ECO:0000313" key="11">
    <source>
        <dbReference type="Proteomes" id="UP000011724"/>
    </source>
</evidence>
<dbReference type="InterPro" id="IPR006189">
    <property type="entry name" value="CHASE_dom"/>
</dbReference>
<keyword evidence="4 5" id="KW-0472">Membrane</keyword>
<evidence type="ECO:0000259" key="9">
    <source>
        <dbReference type="PROSITE" id="PS50887"/>
    </source>
</evidence>
<dbReference type="NCBIfam" id="TIGR00229">
    <property type="entry name" value="sensory_box"/>
    <property type="match status" value="2"/>
</dbReference>
<dbReference type="PROSITE" id="PS50839">
    <property type="entry name" value="CHASE"/>
    <property type="match status" value="1"/>
</dbReference>
<feature type="domain" description="PAS" evidence="6">
    <location>
        <begin position="420"/>
        <end position="491"/>
    </location>
</feature>
<dbReference type="InterPro" id="IPR043128">
    <property type="entry name" value="Rev_trsase/Diguanyl_cyclase"/>
</dbReference>
<dbReference type="InterPro" id="IPR000014">
    <property type="entry name" value="PAS"/>
</dbReference>
<dbReference type="OrthoDB" id="5460745at2"/>
<keyword evidence="10" id="KW-0548">Nucleotidyltransferase</keyword>
<dbReference type="InterPro" id="IPR013767">
    <property type="entry name" value="PAS_fold"/>
</dbReference>
<protein>
    <submittedName>
        <fullName evidence="10">Putative Diguanylate cyclase</fullName>
        <ecNumber evidence="10">2.7.7.65</ecNumber>
    </submittedName>
</protein>
<evidence type="ECO:0000256" key="3">
    <source>
        <dbReference type="ARBA" id="ARBA00022989"/>
    </source>
</evidence>
<dbReference type="PANTHER" id="PTHR46663:SF2">
    <property type="entry name" value="GGDEF DOMAIN-CONTAINING PROTEIN"/>
    <property type="match status" value="1"/>
</dbReference>
<dbReference type="KEGG" id="dpi:BN4_11654"/>
<dbReference type="InterPro" id="IPR052163">
    <property type="entry name" value="DGC-Regulatory_Protein"/>
</dbReference>
<dbReference type="CDD" id="cd01949">
    <property type="entry name" value="GGDEF"/>
    <property type="match status" value="1"/>
</dbReference>